<evidence type="ECO:0000256" key="8">
    <source>
        <dbReference type="ARBA" id="ARBA00022989"/>
    </source>
</evidence>
<feature type="transmembrane region" description="Helical" evidence="10">
    <location>
        <begin position="767"/>
        <end position="787"/>
    </location>
</feature>
<dbReference type="GO" id="GO:0016887">
    <property type="term" value="F:ATP hydrolysis activity"/>
    <property type="evidence" value="ECO:0007669"/>
    <property type="project" value="InterPro"/>
</dbReference>
<reference evidence="12" key="1">
    <citation type="submission" date="2021-12" db="EMBL/GenBank/DDBJ databases">
        <title>Description of Gramella crocea sp. nov., a new bacterium isolated from activated sludge.</title>
        <authorList>
            <person name="Zhang X."/>
        </authorList>
    </citation>
    <scope>NUCLEOTIDE SEQUENCE</scope>
    <source>
        <strain evidence="12">YB25</strain>
    </source>
</reference>
<evidence type="ECO:0000259" key="11">
    <source>
        <dbReference type="SMART" id="SM00831"/>
    </source>
</evidence>
<feature type="transmembrane region" description="Helical" evidence="10">
    <location>
        <begin position="875"/>
        <end position="893"/>
    </location>
</feature>
<dbReference type="InterPro" id="IPR059000">
    <property type="entry name" value="ATPase_P-type_domA"/>
</dbReference>
<dbReference type="SUPFAM" id="SSF81653">
    <property type="entry name" value="Calcium ATPase, transduction domain A"/>
    <property type="match status" value="1"/>
</dbReference>
<evidence type="ECO:0000256" key="2">
    <source>
        <dbReference type="ARBA" id="ARBA00022553"/>
    </source>
</evidence>
<sequence>MNHDYSANSNINQENICWYRLTEEEAMERLNTSIAGLTSSDIPDRVSRYGKNVLPSRKRLTLFRVVINQFLNPLIYILLGAGGVSIILEEYSDAGFIFLVLLINAVIGTFQEWQAETKASALEQMIQLKAKVKRDQKNLILPGEELVPGDIVMLESGNKVPADIRIIRENNLTATEAILTGESVPVSKDSMAMEREDIPVSDHINMLFAGTTITAGRATGVVVATGLETEIGKIASSLKELEAGKAPLVQRMESFTKKISLTVLGACMLLGGIGYWSGVPVKEIFFFVVAVAVSAIPEGLPIAMTVALSIGASRMARRNVIIRKLTAVEGLGSCTFIATDKTGTLTVDQQTARMIVLPGPTSFTVTGEGYNGEGTICGMDGEKMSFNSSIEFEQIIRSVTICNEGDLTRDNGSWSSAGDPIDVALLALSYKANITPKEILKDIEKLSEVPFESERRYAAVYYREKEQSTLKIAVKGAIEKLQEHIDKEKNRDLLDQVDYYAENGYRIIAVGGGTVSEVEPIDQLPDMELLGFVALIDPLRPEARNAVKQCHLAGVEVAMITGDHPATSLAIAREVGIAHNNKESITGMELDRIISQEGESLLKIIQSKRIFSRVSPQHKQSIVQALRESGHFIAVTGDGVNDAPALKTANIGIAMEYGTDVAKDTSSIIIGDNNFASIVAGIEEGRFTYGNLRKIIYLLISTGAAELIAIGLSLAFQLPLPFLPVQLLWLNLVTNGIQDVALAFEAGEKKAMREPPREPDESIFNRLMVSQTLISATVISLLTFGLWYHLLNHLHWEEFVARNTVLLLMVLLQNFHALNCRSETRSLFKIPLHNNYILILGIIAAQGIHILAMYIPFMQEILSLQPVPRIDWVKLFFTASIIVLVMEIFKMVYKKNIRLPDKANTQKI</sequence>
<dbReference type="Proteomes" id="UP001139344">
    <property type="component" value="Unassembled WGS sequence"/>
</dbReference>
<dbReference type="SUPFAM" id="SSF81665">
    <property type="entry name" value="Calcium ATPase, transmembrane domain M"/>
    <property type="match status" value="1"/>
</dbReference>
<dbReference type="SFLD" id="SFLDS00003">
    <property type="entry name" value="Haloacid_Dehalogenase"/>
    <property type="match status" value="1"/>
</dbReference>
<evidence type="ECO:0000313" key="13">
    <source>
        <dbReference type="Proteomes" id="UP001139344"/>
    </source>
</evidence>
<keyword evidence="5" id="KW-0067">ATP-binding</keyword>
<evidence type="ECO:0000256" key="5">
    <source>
        <dbReference type="ARBA" id="ARBA00022840"/>
    </source>
</evidence>
<dbReference type="NCBIfam" id="TIGR01494">
    <property type="entry name" value="ATPase_P-type"/>
    <property type="match status" value="2"/>
</dbReference>
<evidence type="ECO:0000256" key="9">
    <source>
        <dbReference type="ARBA" id="ARBA00023136"/>
    </source>
</evidence>
<dbReference type="RefSeq" id="WP_240098163.1">
    <property type="nucleotide sequence ID" value="NZ_JAJSON010000019.1"/>
</dbReference>
<dbReference type="FunFam" id="2.70.150.10:FF:000160">
    <property type="entry name" value="Sarcoplasmic/endoplasmic reticulum calcium ATPase 1"/>
    <property type="match status" value="1"/>
</dbReference>
<keyword evidence="7" id="KW-1278">Translocase</keyword>
<dbReference type="SFLD" id="SFLDF00027">
    <property type="entry name" value="p-type_atpase"/>
    <property type="match status" value="1"/>
</dbReference>
<dbReference type="InterPro" id="IPR001757">
    <property type="entry name" value="P_typ_ATPase"/>
</dbReference>
<gene>
    <name evidence="12" type="ORF">LU635_08535</name>
</gene>
<dbReference type="InterPro" id="IPR018303">
    <property type="entry name" value="ATPase_P-typ_P_site"/>
</dbReference>
<dbReference type="GO" id="GO:0005524">
    <property type="term" value="F:ATP binding"/>
    <property type="evidence" value="ECO:0007669"/>
    <property type="project" value="UniProtKB-KW"/>
</dbReference>
<dbReference type="Gene3D" id="3.40.1110.10">
    <property type="entry name" value="Calcium-transporting ATPase, cytoplasmic domain N"/>
    <property type="match status" value="1"/>
</dbReference>
<dbReference type="InterPro" id="IPR023298">
    <property type="entry name" value="ATPase_P-typ_TM_dom_sf"/>
</dbReference>
<proteinExistence type="predicted"/>
<dbReference type="PRINTS" id="PR00119">
    <property type="entry name" value="CATATPASE"/>
</dbReference>
<dbReference type="PANTHER" id="PTHR42861">
    <property type="entry name" value="CALCIUM-TRANSPORTING ATPASE"/>
    <property type="match status" value="1"/>
</dbReference>
<feature type="transmembrane region" description="Helical" evidence="10">
    <location>
        <begin position="94"/>
        <end position="110"/>
    </location>
</feature>
<dbReference type="InterPro" id="IPR044492">
    <property type="entry name" value="P_typ_ATPase_HD_dom"/>
</dbReference>
<dbReference type="SMART" id="SM00831">
    <property type="entry name" value="Cation_ATPase_N"/>
    <property type="match status" value="1"/>
</dbReference>
<feature type="transmembrane region" description="Helical" evidence="10">
    <location>
        <begin position="259"/>
        <end position="278"/>
    </location>
</feature>
<evidence type="ECO:0000256" key="1">
    <source>
        <dbReference type="ARBA" id="ARBA00004127"/>
    </source>
</evidence>
<keyword evidence="9 10" id="KW-0472">Membrane</keyword>
<comment type="caution">
    <text evidence="12">The sequence shown here is derived from an EMBL/GenBank/DDBJ whole genome shotgun (WGS) entry which is preliminary data.</text>
</comment>
<dbReference type="InterPro" id="IPR023214">
    <property type="entry name" value="HAD_sf"/>
</dbReference>
<dbReference type="Pfam" id="PF13246">
    <property type="entry name" value="Cation_ATPase"/>
    <property type="match status" value="1"/>
</dbReference>
<dbReference type="InterPro" id="IPR008250">
    <property type="entry name" value="ATPase_P-typ_transduc_dom_A_sf"/>
</dbReference>
<dbReference type="SFLD" id="SFLDG00002">
    <property type="entry name" value="C1.7:_P-type_atpase_like"/>
    <property type="match status" value="1"/>
</dbReference>
<dbReference type="Pfam" id="PF00122">
    <property type="entry name" value="E1-E2_ATPase"/>
    <property type="match status" value="1"/>
</dbReference>
<dbReference type="PRINTS" id="PR00120">
    <property type="entry name" value="HATPASE"/>
</dbReference>
<evidence type="ECO:0000313" key="12">
    <source>
        <dbReference type="EMBL" id="MCG9971680.1"/>
    </source>
</evidence>
<keyword evidence="13" id="KW-1185">Reference proteome</keyword>
<dbReference type="GO" id="GO:0016020">
    <property type="term" value="C:membrane"/>
    <property type="evidence" value="ECO:0007669"/>
    <property type="project" value="InterPro"/>
</dbReference>
<keyword evidence="8 10" id="KW-1133">Transmembrane helix</keyword>
<dbReference type="PROSITE" id="PS00154">
    <property type="entry name" value="ATPASE_E1_E2"/>
    <property type="match status" value="1"/>
</dbReference>
<comment type="subcellular location">
    <subcellularLocation>
        <location evidence="1">Endomembrane system</location>
        <topology evidence="1">Multi-pass membrane protein</topology>
    </subcellularLocation>
</comment>
<protein>
    <submittedName>
        <fullName evidence="12">HAD-IC family P-type ATPase</fullName>
    </submittedName>
</protein>
<keyword evidence="3 10" id="KW-0812">Transmembrane</keyword>
<feature type="transmembrane region" description="Helical" evidence="10">
    <location>
        <begin position="695"/>
        <end position="716"/>
    </location>
</feature>
<dbReference type="InterPro" id="IPR023299">
    <property type="entry name" value="ATPase_P-typ_cyto_dom_N"/>
</dbReference>
<dbReference type="InterPro" id="IPR004014">
    <property type="entry name" value="ATPase_P-typ_cation-transptr_N"/>
</dbReference>
<dbReference type="Pfam" id="PF00689">
    <property type="entry name" value="Cation_ATPase_C"/>
    <property type="match status" value="1"/>
</dbReference>
<dbReference type="InterPro" id="IPR036412">
    <property type="entry name" value="HAD-like_sf"/>
</dbReference>
<evidence type="ECO:0000256" key="3">
    <source>
        <dbReference type="ARBA" id="ARBA00022692"/>
    </source>
</evidence>
<evidence type="ECO:0000256" key="10">
    <source>
        <dbReference type="SAM" id="Phobius"/>
    </source>
</evidence>
<keyword evidence="4" id="KW-0547">Nucleotide-binding</keyword>
<dbReference type="Pfam" id="PF00690">
    <property type="entry name" value="Cation_ATPase_N"/>
    <property type="match status" value="1"/>
</dbReference>
<evidence type="ECO:0000256" key="7">
    <source>
        <dbReference type="ARBA" id="ARBA00022967"/>
    </source>
</evidence>
<feature type="transmembrane region" description="Helical" evidence="10">
    <location>
        <begin position="284"/>
        <end position="308"/>
    </location>
</feature>
<dbReference type="Gene3D" id="1.20.1110.10">
    <property type="entry name" value="Calcium-transporting ATPase, transmembrane domain"/>
    <property type="match status" value="1"/>
</dbReference>
<dbReference type="Pfam" id="PF08282">
    <property type="entry name" value="Hydrolase_3"/>
    <property type="match status" value="1"/>
</dbReference>
<organism evidence="12 13">
    <name type="scientific">Christiangramia crocea</name>
    <dbReference type="NCBI Taxonomy" id="2904124"/>
    <lineage>
        <taxon>Bacteria</taxon>
        <taxon>Pseudomonadati</taxon>
        <taxon>Bacteroidota</taxon>
        <taxon>Flavobacteriia</taxon>
        <taxon>Flavobacteriales</taxon>
        <taxon>Flavobacteriaceae</taxon>
        <taxon>Christiangramia</taxon>
    </lineage>
</organism>
<keyword evidence="6" id="KW-0460">Magnesium</keyword>
<feature type="transmembrane region" description="Helical" evidence="10">
    <location>
        <begin position="836"/>
        <end position="855"/>
    </location>
</feature>
<dbReference type="GO" id="GO:0012505">
    <property type="term" value="C:endomembrane system"/>
    <property type="evidence" value="ECO:0007669"/>
    <property type="project" value="UniProtKB-SubCell"/>
</dbReference>
<accession>A0A9X1UWZ6</accession>
<feature type="transmembrane region" description="Helical" evidence="10">
    <location>
        <begin position="65"/>
        <end position="88"/>
    </location>
</feature>
<dbReference type="SUPFAM" id="SSF81660">
    <property type="entry name" value="Metal cation-transporting ATPase, ATP-binding domain N"/>
    <property type="match status" value="1"/>
</dbReference>
<dbReference type="Gene3D" id="2.70.150.10">
    <property type="entry name" value="Calcium-transporting ATPase, cytoplasmic transduction domain A"/>
    <property type="match status" value="1"/>
</dbReference>
<evidence type="ECO:0000256" key="4">
    <source>
        <dbReference type="ARBA" id="ARBA00022741"/>
    </source>
</evidence>
<feature type="domain" description="Cation-transporting P-type ATPase N-terminal" evidence="11">
    <location>
        <begin position="17"/>
        <end position="90"/>
    </location>
</feature>
<dbReference type="Gene3D" id="3.40.50.1000">
    <property type="entry name" value="HAD superfamily/HAD-like"/>
    <property type="match status" value="1"/>
</dbReference>
<keyword evidence="2" id="KW-0597">Phosphoprotein</keyword>
<dbReference type="SUPFAM" id="SSF56784">
    <property type="entry name" value="HAD-like"/>
    <property type="match status" value="1"/>
</dbReference>
<name>A0A9X1UWZ6_9FLAO</name>
<dbReference type="AlphaFoldDB" id="A0A9X1UWZ6"/>
<dbReference type="EMBL" id="JAJSON010000019">
    <property type="protein sequence ID" value="MCG9971680.1"/>
    <property type="molecule type" value="Genomic_DNA"/>
</dbReference>
<evidence type="ECO:0000256" key="6">
    <source>
        <dbReference type="ARBA" id="ARBA00022842"/>
    </source>
</evidence>
<dbReference type="InterPro" id="IPR006068">
    <property type="entry name" value="ATPase_P-typ_cation-transptr_C"/>
</dbReference>